<dbReference type="EMBL" id="AFNV02000019">
    <property type="protein sequence ID" value="ERJ18373.1"/>
    <property type="molecule type" value="Genomic_DNA"/>
</dbReference>
<name>F7Q8B5_9GAMM</name>
<dbReference type="Gene3D" id="3.40.50.720">
    <property type="entry name" value="NAD(P)-binding Rossmann-like Domain"/>
    <property type="match status" value="1"/>
</dbReference>
<dbReference type="PANTHER" id="PTHR15020">
    <property type="entry name" value="FLAVIN REDUCTASE-RELATED"/>
    <property type="match status" value="1"/>
</dbReference>
<dbReference type="PANTHER" id="PTHR15020:SF50">
    <property type="entry name" value="UPF0659 PROTEIN YMR090W"/>
    <property type="match status" value="1"/>
</dbReference>
<dbReference type="Proteomes" id="UP000006242">
    <property type="component" value="Unassembled WGS sequence"/>
</dbReference>
<accession>F7Q8B5</accession>
<feature type="domain" description="NAD(P)-binding" evidence="1">
    <location>
        <begin position="7"/>
        <end position="189"/>
    </location>
</feature>
<organism evidence="2 3">
    <name type="scientific">Salinisphaera shabanensis E1L3A</name>
    <dbReference type="NCBI Taxonomy" id="1033802"/>
    <lineage>
        <taxon>Bacteria</taxon>
        <taxon>Pseudomonadati</taxon>
        <taxon>Pseudomonadota</taxon>
        <taxon>Gammaproteobacteria</taxon>
        <taxon>Salinisphaerales</taxon>
        <taxon>Salinisphaeraceae</taxon>
        <taxon>Salinisphaera</taxon>
    </lineage>
</organism>
<dbReference type="EC" id="1.6.5.3" evidence="2"/>
<protein>
    <submittedName>
        <fullName evidence="2">NADH dehydrogenase protein</fullName>
        <ecNumber evidence="2">1.6.5.3</ecNumber>
    </submittedName>
</protein>
<dbReference type="STRING" id="1033802.SSPSH_002654"/>
<dbReference type="GO" id="GO:0016491">
    <property type="term" value="F:oxidoreductase activity"/>
    <property type="evidence" value="ECO:0007669"/>
    <property type="project" value="UniProtKB-KW"/>
</dbReference>
<reference evidence="2 3" key="1">
    <citation type="journal article" date="2011" name="J. Bacteriol.">
        <title>Genome sequence of Salinisphaera shabanensis, a gammaproteobacterium from the harsh, variable environment of the brine-seawater interface of the Shaban Deep in the Red Sea.</title>
        <authorList>
            <person name="Antunes A."/>
            <person name="Alam I."/>
            <person name="Bajic V.B."/>
            <person name="Stingl U."/>
        </authorList>
    </citation>
    <scope>NUCLEOTIDE SEQUENCE [LARGE SCALE GENOMIC DNA]</scope>
    <source>
        <strain evidence="2 3">E1L3A</strain>
    </source>
</reference>
<evidence type="ECO:0000313" key="2">
    <source>
        <dbReference type="EMBL" id="ERJ18373.1"/>
    </source>
</evidence>
<evidence type="ECO:0000313" key="3">
    <source>
        <dbReference type="Proteomes" id="UP000006242"/>
    </source>
</evidence>
<dbReference type="Pfam" id="PF13460">
    <property type="entry name" value="NAD_binding_10"/>
    <property type="match status" value="1"/>
</dbReference>
<dbReference type="AlphaFoldDB" id="F7Q8B5"/>
<sequence>MKILVAGSHGQIGQRLIKAIAESEHTSVAMIRSAGQAPEMTALGAHETVIADLEDDCSEALANVDTVVFTAGSGGHTPPEKTEDVDRHGAISLIDQAVANGVQRFIMVSAMNADTPEKGPESMRHYFEAKKAADDRLRAAGLDYTIVRPGKLTNDAGTGNIELAESLGRTGEITRDDVATLLLALVDEPASYNRTLEVLAGDTPIAEAIESLQGL</sequence>
<evidence type="ECO:0000259" key="1">
    <source>
        <dbReference type="Pfam" id="PF13460"/>
    </source>
</evidence>
<reference evidence="2 3" key="2">
    <citation type="journal article" date="2013" name="PLoS ONE">
        <title>INDIGO - INtegrated Data Warehouse of MIcrobial GenOmes with Examples from the Red Sea Extremophiles.</title>
        <authorList>
            <person name="Alam I."/>
            <person name="Antunes A."/>
            <person name="Kamau A.A."/>
            <person name="Ba Alawi W."/>
            <person name="Kalkatawi M."/>
            <person name="Stingl U."/>
            <person name="Bajic V.B."/>
        </authorList>
    </citation>
    <scope>NUCLEOTIDE SEQUENCE [LARGE SCALE GENOMIC DNA]</scope>
    <source>
        <strain evidence="2 3">E1L3A</strain>
    </source>
</reference>
<dbReference type="InterPro" id="IPR036291">
    <property type="entry name" value="NAD(P)-bd_dom_sf"/>
</dbReference>
<keyword evidence="3" id="KW-1185">Reference proteome</keyword>
<gene>
    <name evidence="2" type="ORF">SSPSH_002654</name>
</gene>
<keyword evidence="2" id="KW-0560">Oxidoreductase</keyword>
<dbReference type="SUPFAM" id="SSF51735">
    <property type="entry name" value="NAD(P)-binding Rossmann-fold domains"/>
    <property type="match status" value="1"/>
</dbReference>
<dbReference type="RefSeq" id="WP_006912170.1">
    <property type="nucleotide sequence ID" value="NZ_AFNV02000019.1"/>
</dbReference>
<proteinExistence type="predicted"/>
<dbReference type="OrthoDB" id="9803892at2"/>
<dbReference type="CDD" id="cd05243">
    <property type="entry name" value="SDR_a5"/>
    <property type="match status" value="1"/>
</dbReference>
<comment type="caution">
    <text evidence="2">The sequence shown here is derived from an EMBL/GenBank/DDBJ whole genome shotgun (WGS) entry which is preliminary data.</text>
</comment>
<dbReference type="eggNOG" id="COG0702">
    <property type="taxonomic scope" value="Bacteria"/>
</dbReference>
<dbReference type="InterPro" id="IPR016040">
    <property type="entry name" value="NAD(P)-bd_dom"/>
</dbReference>